<dbReference type="RefSeq" id="WP_201082377.1">
    <property type="nucleotide sequence ID" value="NZ_CP067421.1"/>
</dbReference>
<dbReference type="SUPFAM" id="SSF103481">
    <property type="entry name" value="Multidrug resistance efflux transporter EmrE"/>
    <property type="match status" value="2"/>
</dbReference>
<evidence type="ECO:0000313" key="8">
    <source>
        <dbReference type="EMBL" id="QQP93032.1"/>
    </source>
</evidence>
<dbReference type="InterPro" id="IPR037185">
    <property type="entry name" value="EmrE-like"/>
</dbReference>
<feature type="transmembrane region" description="Helical" evidence="6">
    <location>
        <begin position="129"/>
        <end position="145"/>
    </location>
</feature>
<evidence type="ECO:0000256" key="5">
    <source>
        <dbReference type="ARBA" id="ARBA00023136"/>
    </source>
</evidence>
<feature type="transmembrane region" description="Helical" evidence="6">
    <location>
        <begin position="270"/>
        <end position="289"/>
    </location>
</feature>
<evidence type="ECO:0000256" key="2">
    <source>
        <dbReference type="ARBA" id="ARBA00022475"/>
    </source>
</evidence>
<keyword evidence="4 6" id="KW-1133">Transmembrane helix</keyword>
<feature type="transmembrane region" description="Helical" evidence="6">
    <location>
        <begin position="244"/>
        <end position="264"/>
    </location>
</feature>
<geneLocation type="plasmid" evidence="8 9">
    <name>pTT6-1</name>
</geneLocation>
<evidence type="ECO:0000256" key="1">
    <source>
        <dbReference type="ARBA" id="ARBA00004651"/>
    </source>
</evidence>
<sequence>MADASSKPDPVRREESTALPLLFLLASLLSQYIGAASAKSLFPLVGAEGVTALRVGLSAVLLTAVWRPWRSRLGRRDLRNVLVYGVTLGAMNLSIYRAMELIPIGIAIAIEVTGPLAVALFGSRRLRDFLWIACAAAGLAMLLPVEGTGAALDPLGVAFAAGAALCWALYIVFGKRASSLPGGQAVAWGMLVASTFTVPLGILHAGGALLAPGVLLGGLAVAILSSMAPYSLEMLALRRLPSHVFGLVVSASPAVASLIGLFMLGERLSWVQWTAIAFIVCASAGSVLGRDGGAGKA</sequence>
<dbReference type="PANTHER" id="PTHR42920:SF5">
    <property type="entry name" value="EAMA DOMAIN-CONTAINING PROTEIN"/>
    <property type="match status" value="1"/>
</dbReference>
<evidence type="ECO:0000256" key="4">
    <source>
        <dbReference type="ARBA" id="ARBA00022989"/>
    </source>
</evidence>
<feature type="transmembrane region" description="Helical" evidence="6">
    <location>
        <begin position="81"/>
        <end position="98"/>
    </location>
</feature>
<evidence type="ECO:0000313" key="9">
    <source>
        <dbReference type="Proteomes" id="UP000595197"/>
    </source>
</evidence>
<comment type="subcellular location">
    <subcellularLocation>
        <location evidence="1">Cell membrane</location>
        <topology evidence="1">Multi-pass membrane protein</topology>
    </subcellularLocation>
</comment>
<dbReference type="InterPro" id="IPR000620">
    <property type="entry name" value="EamA_dom"/>
</dbReference>
<feature type="transmembrane region" description="Helical" evidence="6">
    <location>
        <begin position="209"/>
        <end position="232"/>
    </location>
</feature>
<protein>
    <submittedName>
        <fullName evidence="8">DMT family transporter</fullName>
    </submittedName>
</protein>
<dbReference type="EMBL" id="CP067421">
    <property type="protein sequence ID" value="QQP93032.1"/>
    <property type="molecule type" value="Genomic_DNA"/>
</dbReference>
<feature type="transmembrane region" description="Helical" evidence="6">
    <location>
        <begin position="51"/>
        <end position="69"/>
    </location>
</feature>
<dbReference type="InterPro" id="IPR051258">
    <property type="entry name" value="Diverse_Substrate_Transporter"/>
</dbReference>
<feature type="domain" description="EamA" evidence="7">
    <location>
        <begin position="155"/>
        <end position="285"/>
    </location>
</feature>
<gene>
    <name evidence="8" type="ORF">IGS68_28100</name>
</gene>
<keyword evidence="2" id="KW-1003">Cell membrane</keyword>
<dbReference type="Pfam" id="PF00892">
    <property type="entry name" value="EamA"/>
    <property type="match status" value="1"/>
</dbReference>
<organism evidence="8 9">
    <name type="scientific">Skermanella cutis</name>
    <dbReference type="NCBI Taxonomy" id="2775420"/>
    <lineage>
        <taxon>Bacteria</taxon>
        <taxon>Pseudomonadati</taxon>
        <taxon>Pseudomonadota</taxon>
        <taxon>Alphaproteobacteria</taxon>
        <taxon>Rhodospirillales</taxon>
        <taxon>Azospirillaceae</taxon>
        <taxon>Skermanella</taxon>
    </lineage>
</organism>
<feature type="transmembrane region" description="Helical" evidence="6">
    <location>
        <begin position="185"/>
        <end position="203"/>
    </location>
</feature>
<dbReference type="Proteomes" id="UP000595197">
    <property type="component" value="Plasmid pTT6-1"/>
</dbReference>
<feature type="transmembrane region" description="Helical" evidence="6">
    <location>
        <begin position="104"/>
        <end position="122"/>
    </location>
</feature>
<keyword evidence="9" id="KW-1185">Reference proteome</keyword>
<feature type="transmembrane region" description="Helical" evidence="6">
    <location>
        <begin position="151"/>
        <end position="173"/>
    </location>
</feature>
<evidence type="ECO:0000259" key="7">
    <source>
        <dbReference type="Pfam" id="PF00892"/>
    </source>
</evidence>
<keyword evidence="8" id="KW-0614">Plasmid</keyword>
<evidence type="ECO:0000256" key="3">
    <source>
        <dbReference type="ARBA" id="ARBA00022692"/>
    </source>
</evidence>
<reference evidence="8" key="1">
    <citation type="submission" date="2021-02" db="EMBL/GenBank/DDBJ databases">
        <title>Skermanella TT6 skin isolate.</title>
        <authorList>
            <person name="Lee K."/>
            <person name="Ganzorig M."/>
        </authorList>
    </citation>
    <scope>NUCLEOTIDE SEQUENCE</scope>
    <source>
        <strain evidence="8">TT6</strain>
    </source>
</reference>
<keyword evidence="3 6" id="KW-0812">Transmembrane</keyword>
<accession>A0ABX7BKQ7</accession>
<proteinExistence type="predicted"/>
<name>A0ABX7BKQ7_9PROT</name>
<dbReference type="PANTHER" id="PTHR42920">
    <property type="entry name" value="OS03G0707200 PROTEIN-RELATED"/>
    <property type="match status" value="1"/>
</dbReference>
<evidence type="ECO:0000256" key="6">
    <source>
        <dbReference type="SAM" id="Phobius"/>
    </source>
</evidence>
<keyword evidence="5 6" id="KW-0472">Membrane</keyword>